<keyword evidence="10" id="KW-0968">Cytoplasmic vesicle</keyword>
<evidence type="ECO:0000256" key="3">
    <source>
        <dbReference type="ARBA" id="ARBA00008731"/>
    </source>
</evidence>
<keyword evidence="9 11" id="KW-0472">Membrane</keyword>
<keyword evidence="4 11" id="KW-0812">Transmembrane</keyword>
<keyword evidence="8" id="KW-0770">Synapse</keyword>
<comment type="similarity">
    <text evidence="3">Belongs to the TMEM163 family.</text>
</comment>
<protein>
    <recommendedName>
        <fullName evidence="12">Cation efflux protein transmembrane domain-containing protein</fullName>
    </recommendedName>
</protein>
<evidence type="ECO:0000313" key="14">
    <source>
        <dbReference type="Proteomes" id="UP000093757"/>
    </source>
</evidence>
<evidence type="ECO:0000256" key="4">
    <source>
        <dbReference type="ARBA" id="ARBA00022692"/>
    </source>
</evidence>
<dbReference type="RefSeq" id="WP_065136426.1">
    <property type="nucleotide sequence ID" value="NZ_MAEM01000465.1"/>
</dbReference>
<dbReference type="InterPro" id="IPR027469">
    <property type="entry name" value="Cation_efflux_TMD_sf"/>
</dbReference>
<organism evidence="13 14">
    <name type="scientific">Mycobacterium gordonae</name>
    <dbReference type="NCBI Taxonomy" id="1778"/>
    <lineage>
        <taxon>Bacteria</taxon>
        <taxon>Bacillati</taxon>
        <taxon>Actinomycetota</taxon>
        <taxon>Actinomycetes</taxon>
        <taxon>Mycobacteriales</taxon>
        <taxon>Mycobacteriaceae</taxon>
        <taxon>Mycobacterium</taxon>
    </lineage>
</organism>
<dbReference type="InterPro" id="IPR026765">
    <property type="entry name" value="Tmem163"/>
</dbReference>
<sequence>MYSTCSDPRQLTLTTGHAKGADWHWAARWARRLAWISLALVVAEGAVGLWQGIAAGSIALTGWALGSAPEAVASLVVIWRFSGARTFSETAELGAQRGVAVSFWLTAPYVAAESVHHLLGDHEPHITSIAIAVTAAALVQMPVLGWAQHRLGARLGSAATVGKGTQNYLCAAQAGAVFVGLATTGLWVGGWWLDPAIGLGIACIGVWQGLRSWRRQGCGC</sequence>
<evidence type="ECO:0000256" key="8">
    <source>
        <dbReference type="ARBA" id="ARBA00023018"/>
    </source>
</evidence>
<evidence type="ECO:0000256" key="2">
    <source>
        <dbReference type="ARBA" id="ARBA00004644"/>
    </source>
</evidence>
<evidence type="ECO:0000256" key="11">
    <source>
        <dbReference type="SAM" id="Phobius"/>
    </source>
</evidence>
<feature type="transmembrane region" description="Helical" evidence="11">
    <location>
        <begin position="33"/>
        <end position="53"/>
    </location>
</feature>
<dbReference type="GO" id="GO:0031410">
    <property type="term" value="C:cytoplasmic vesicle"/>
    <property type="evidence" value="ECO:0007669"/>
    <property type="project" value="UniProtKB-KW"/>
</dbReference>
<feature type="domain" description="Cation efflux protein transmembrane" evidence="12">
    <location>
        <begin position="35"/>
        <end position="210"/>
    </location>
</feature>
<proteinExistence type="inferred from homology"/>
<name>A0A1A6BA73_MYCGO</name>
<keyword evidence="7 11" id="KW-1133">Transmembrane helix</keyword>
<evidence type="ECO:0000256" key="5">
    <source>
        <dbReference type="ARBA" id="ARBA00022753"/>
    </source>
</evidence>
<evidence type="ECO:0000256" key="9">
    <source>
        <dbReference type="ARBA" id="ARBA00023136"/>
    </source>
</evidence>
<evidence type="ECO:0000313" key="13">
    <source>
        <dbReference type="EMBL" id="OBR99190.1"/>
    </source>
</evidence>
<dbReference type="AlphaFoldDB" id="A0A1A6BA73"/>
<evidence type="ECO:0000259" key="12">
    <source>
        <dbReference type="Pfam" id="PF01545"/>
    </source>
</evidence>
<accession>A0A1A6BA73</accession>
<feature type="transmembrane region" description="Helical" evidence="11">
    <location>
        <begin position="192"/>
        <end position="210"/>
    </location>
</feature>
<dbReference type="GO" id="GO:0016020">
    <property type="term" value="C:membrane"/>
    <property type="evidence" value="ECO:0007669"/>
    <property type="project" value="InterPro"/>
</dbReference>
<feature type="transmembrane region" description="Helical" evidence="11">
    <location>
        <begin position="125"/>
        <end position="147"/>
    </location>
</feature>
<comment type="subcellular location">
    <subcellularLocation>
        <location evidence="2">Cytoplasmic vesicle</location>
        <location evidence="2">Secretory vesicle</location>
        <location evidence="2">Synaptic vesicle membrane</location>
        <topology evidence="2">Multi-pass membrane protein</topology>
    </subcellularLocation>
    <subcellularLocation>
        <location evidence="1">Early endosome membrane</location>
    </subcellularLocation>
</comment>
<keyword evidence="5" id="KW-0967">Endosome</keyword>
<dbReference type="InterPro" id="IPR058533">
    <property type="entry name" value="Cation_efflux_TM"/>
</dbReference>
<gene>
    <name evidence="13" type="ORF">A9W98_31615</name>
</gene>
<keyword evidence="6" id="KW-0862">Zinc</keyword>
<comment type="caution">
    <text evidence="13">The sequence shown here is derived from an EMBL/GenBank/DDBJ whole genome shotgun (WGS) entry which is preliminary data.</text>
</comment>
<evidence type="ECO:0000256" key="10">
    <source>
        <dbReference type="ARBA" id="ARBA00023329"/>
    </source>
</evidence>
<evidence type="ECO:0000256" key="6">
    <source>
        <dbReference type="ARBA" id="ARBA00022833"/>
    </source>
</evidence>
<dbReference type="GO" id="GO:0008324">
    <property type="term" value="F:monoatomic cation transmembrane transporter activity"/>
    <property type="evidence" value="ECO:0007669"/>
    <property type="project" value="InterPro"/>
</dbReference>
<dbReference type="Pfam" id="PF01545">
    <property type="entry name" value="Cation_efflux"/>
    <property type="match status" value="1"/>
</dbReference>
<feature type="transmembrane region" description="Helical" evidence="11">
    <location>
        <begin position="168"/>
        <end position="186"/>
    </location>
</feature>
<dbReference type="PANTHER" id="PTHR31937">
    <property type="entry name" value="TRANSMEMBRANE PROTEIN 163"/>
    <property type="match status" value="1"/>
</dbReference>
<dbReference type="SUPFAM" id="SSF161111">
    <property type="entry name" value="Cation efflux protein transmembrane domain-like"/>
    <property type="match status" value="1"/>
</dbReference>
<dbReference type="OrthoDB" id="9805136at2"/>
<reference evidence="13 14" key="1">
    <citation type="submission" date="2016-06" db="EMBL/GenBank/DDBJ databases">
        <authorList>
            <person name="Kjaerup R.B."/>
            <person name="Dalgaard T.S."/>
            <person name="Juul-Madsen H.R."/>
        </authorList>
    </citation>
    <scope>NUCLEOTIDE SEQUENCE [LARGE SCALE GENOMIC DNA]</scope>
    <source>
        <strain evidence="13 14">1245752.6</strain>
    </source>
</reference>
<dbReference type="Gene3D" id="1.20.1510.10">
    <property type="entry name" value="Cation efflux protein transmembrane domain"/>
    <property type="match status" value="1"/>
</dbReference>
<dbReference type="Proteomes" id="UP000093757">
    <property type="component" value="Unassembled WGS sequence"/>
</dbReference>
<evidence type="ECO:0000256" key="7">
    <source>
        <dbReference type="ARBA" id="ARBA00022989"/>
    </source>
</evidence>
<evidence type="ECO:0000256" key="1">
    <source>
        <dbReference type="ARBA" id="ARBA00004146"/>
    </source>
</evidence>
<dbReference type="PANTHER" id="PTHR31937:SF2">
    <property type="entry name" value="TRANSMEMBRANE PROTEIN 163"/>
    <property type="match status" value="1"/>
</dbReference>
<feature type="transmembrane region" description="Helical" evidence="11">
    <location>
        <begin position="59"/>
        <end position="79"/>
    </location>
</feature>
<dbReference type="EMBL" id="MAEM01000465">
    <property type="protein sequence ID" value="OBR99190.1"/>
    <property type="molecule type" value="Genomic_DNA"/>
</dbReference>
<feature type="transmembrane region" description="Helical" evidence="11">
    <location>
        <begin position="99"/>
        <end position="119"/>
    </location>
</feature>